<protein>
    <submittedName>
        <fullName evidence="3">Uncharacterized protein</fullName>
    </submittedName>
</protein>
<evidence type="ECO:0000256" key="1">
    <source>
        <dbReference type="SAM" id="MobiDB-lite"/>
    </source>
</evidence>
<feature type="transmembrane region" description="Helical" evidence="2">
    <location>
        <begin position="54"/>
        <end position="78"/>
    </location>
</feature>
<feature type="region of interest" description="Disordered" evidence="1">
    <location>
        <begin position="253"/>
        <end position="351"/>
    </location>
</feature>
<feature type="compositionally biased region" description="Acidic residues" evidence="1">
    <location>
        <begin position="283"/>
        <end position="295"/>
    </location>
</feature>
<feature type="compositionally biased region" description="Low complexity" evidence="1">
    <location>
        <begin position="29"/>
        <end position="47"/>
    </location>
</feature>
<dbReference type="Proteomes" id="UP000780801">
    <property type="component" value="Unassembled WGS sequence"/>
</dbReference>
<feature type="region of interest" description="Disordered" evidence="1">
    <location>
        <begin position="432"/>
        <end position="457"/>
    </location>
</feature>
<gene>
    <name evidence="3" type="ORF">BGW38_006520</name>
</gene>
<sequence>MAQNCAVNRMDCIHPAVSRYGRRALPVTPDSANPQAPSASSAASTASKHPDQEMALILATAAGSFTVFFALTFLFLWIKRHRAARRIGLGKQRHPLGEDDHAGFDYMNDEKATCEIAGMDAGVNYRGIMNEPQAGSASITMEPMVNNPSTKQYALAPSAPMTVHHRTRSAPIAFLQPGSRGNGQSHDDSGAYMDSDADMDIIFREGSDSVLSTGLGSRTRASTVTSIPSIARVPSSVSPRKNSILRSVSLNSHHYRQHNHRPNGDSLHSGYFFSRSPSRIDEEGAMDDDDDDDDDGHGLNPFPIKPSVSIRTTGSGFHSMVSPTSPIDLASMSHGPLSASTAGSPPQPAPGSRGFGAYANVYSAAMEFNASRFLSSSSLTNSSCVNTAKEGNAIGPLATTAPSSTDASSTGGFLGFDPSRFSTSSLFFGTSRHSNRTLPSGNTHQADTTSPAGTKKEGVTAAVASINTNTITPMAVTGPAATTMSMTFPYEPRQFEDDESSDDASSVSSSYDDDDDDLPSPPPPRQLTQHFFETHTVVDVDLENEVDAAAEYVGSGGYAGFGFGNVVKMHPSTTNSTSNIMATKGGSYTRRGSRGFNRQESESETEEDGPQNYPVKGVMLRKRSITVDPQIQYEGLILSTPPPAIPRGILARGPWQDLTLEPQL</sequence>
<feature type="compositionally biased region" description="Polar residues" evidence="1">
    <location>
        <begin position="309"/>
        <end position="325"/>
    </location>
</feature>
<keyword evidence="2" id="KW-0812">Transmembrane</keyword>
<feature type="region of interest" description="Disordered" evidence="1">
    <location>
        <begin position="25"/>
        <end position="47"/>
    </location>
</feature>
<keyword evidence="2" id="KW-1133">Transmembrane helix</keyword>
<accession>A0A9P6G167</accession>
<evidence type="ECO:0000313" key="4">
    <source>
        <dbReference type="Proteomes" id="UP000780801"/>
    </source>
</evidence>
<feature type="region of interest" description="Disordered" evidence="1">
    <location>
        <begin position="493"/>
        <end position="527"/>
    </location>
</feature>
<dbReference type="OrthoDB" id="2441759at2759"/>
<keyword evidence="2" id="KW-0472">Membrane</keyword>
<reference evidence="3" key="1">
    <citation type="journal article" date="2020" name="Fungal Divers.">
        <title>Resolving the Mortierellaceae phylogeny through synthesis of multi-gene phylogenetics and phylogenomics.</title>
        <authorList>
            <person name="Vandepol N."/>
            <person name="Liber J."/>
            <person name="Desiro A."/>
            <person name="Na H."/>
            <person name="Kennedy M."/>
            <person name="Barry K."/>
            <person name="Grigoriev I.V."/>
            <person name="Miller A.N."/>
            <person name="O'Donnell K."/>
            <person name="Stajich J.E."/>
            <person name="Bonito G."/>
        </authorList>
    </citation>
    <scope>NUCLEOTIDE SEQUENCE</scope>
    <source>
        <strain evidence="3">KOD1015</strain>
    </source>
</reference>
<feature type="region of interest" description="Disordered" evidence="1">
    <location>
        <begin position="574"/>
        <end position="614"/>
    </location>
</feature>
<proteinExistence type="predicted"/>
<keyword evidence="4" id="KW-1185">Reference proteome</keyword>
<name>A0A9P6G167_9FUNG</name>
<organism evidence="3 4">
    <name type="scientific">Lunasporangiospora selenospora</name>
    <dbReference type="NCBI Taxonomy" id="979761"/>
    <lineage>
        <taxon>Eukaryota</taxon>
        <taxon>Fungi</taxon>
        <taxon>Fungi incertae sedis</taxon>
        <taxon>Mucoromycota</taxon>
        <taxon>Mortierellomycotina</taxon>
        <taxon>Mortierellomycetes</taxon>
        <taxon>Mortierellales</taxon>
        <taxon>Mortierellaceae</taxon>
        <taxon>Lunasporangiospora</taxon>
    </lineage>
</organism>
<evidence type="ECO:0000313" key="3">
    <source>
        <dbReference type="EMBL" id="KAF9584420.1"/>
    </source>
</evidence>
<comment type="caution">
    <text evidence="3">The sequence shown here is derived from an EMBL/GenBank/DDBJ whole genome shotgun (WGS) entry which is preliminary data.</text>
</comment>
<feature type="compositionally biased region" description="Polar residues" evidence="1">
    <location>
        <begin position="432"/>
        <end position="452"/>
    </location>
</feature>
<dbReference type="AlphaFoldDB" id="A0A9P6G167"/>
<evidence type="ECO:0000256" key="2">
    <source>
        <dbReference type="SAM" id="Phobius"/>
    </source>
</evidence>
<dbReference type="EMBL" id="JAABOA010000418">
    <property type="protein sequence ID" value="KAF9584420.1"/>
    <property type="molecule type" value="Genomic_DNA"/>
</dbReference>